<organism evidence="4 5">
    <name type="scientific">Microlunatus elymi</name>
    <dbReference type="NCBI Taxonomy" id="2596828"/>
    <lineage>
        <taxon>Bacteria</taxon>
        <taxon>Bacillati</taxon>
        <taxon>Actinomycetota</taxon>
        <taxon>Actinomycetes</taxon>
        <taxon>Propionibacteriales</taxon>
        <taxon>Propionibacteriaceae</taxon>
        <taxon>Microlunatus</taxon>
    </lineage>
</organism>
<dbReference type="InterPro" id="IPR014718">
    <property type="entry name" value="GH-type_carb-bd"/>
</dbReference>
<dbReference type="NCBIfam" id="TIGR01180">
    <property type="entry name" value="aman2_put"/>
    <property type="match status" value="1"/>
</dbReference>
<dbReference type="EMBL" id="CP041692">
    <property type="protein sequence ID" value="QDP98069.1"/>
    <property type="molecule type" value="Genomic_DNA"/>
</dbReference>
<dbReference type="InterPro" id="IPR012939">
    <property type="entry name" value="Glyco_hydro_92"/>
</dbReference>
<dbReference type="RefSeq" id="WP_143988015.1">
    <property type="nucleotide sequence ID" value="NZ_CP041692.1"/>
</dbReference>
<feature type="domain" description="Glycosyl hydrolase family 92 N-terminal" evidence="3">
    <location>
        <begin position="171"/>
        <end position="370"/>
    </location>
</feature>
<proteinExistence type="predicted"/>
<dbReference type="GO" id="GO:0005829">
    <property type="term" value="C:cytosol"/>
    <property type="evidence" value="ECO:0007669"/>
    <property type="project" value="TreeGrafter"/>
</dbReference>
<dbReference type="Gene3D" id="1.20.1050.60">
    <property type="entry name" value="alpha-1,2-mannosidase"/>
    <property type="match status" value="1"/>
</dbReference>
<evidence type="ECO:0000256" key="1">
    <source>
        <dbReference type="SAM" id="MobiDB-lite"/>
    </source>
</evidence>
<keyword evidence="4" id="KW-0378">Hydrolase</keyword>
<evidence type="ECO:0000259" key="2">
    <source>
        <dbReference type="Pfam" id="PF07971"/>
    </source>
</evidence>
<accession>A0A516Q3R6</accession>
<feature type="region of interest" description="Disordered" evidence="1">
    <location>
        <begin position="1"/>
        <end position="23"/>
    </location>
</feature>
<evidence type="ECO:0000313" key="5">
    <source>
        <dbReference type="Proteomes" id="UP000319263"/>
    </source>
</evidence>
<dbReference type="Gene3D" id="2.70.98.10">
    <property type="match status" value="1"/>
</dbReference>
<dbReference type="Pfam" id="PF07971">
    <property type="entry name" value="Glyco_hydro_92"/>
    <property type="match status" value="1"/>
</dbReference>
<dbReference type="GO" id="GO:0005975">
    <property type="term" value="P:carbohydrate metabolic process"/>
    <property type="evidence" value="ECO:0007669"/>
    <property type="project" value="InterPro"/>
</dbReference>
<dbReference type="OrthoDB" id="9804511at2"/>
<dbReference type="GO" id="GO:0006516">
    <property type="term" value="P:glycoprotein catabolic process"/>
    <property type="evidence" value="ECO:0007669"/>
    <property type="project" value="TreeGrafter"/>
</dbReference>
<dbReference type="GO" id="GO:0000224">
    <property type="term" value="F:peptide-N4-(N-acetyl-beta-glucosaminyl)asparagine amidase activity"/>
    <property type="evidence" value="ECO:0007669"/>
    <property type="project" value="TreeGrafter"/>
</dbReference>
<name>A0A516Q3R6_9ACTN</name>
<dbReference type="Proteomes" id="UP000319263">
    <property type="component" value="Chromosome"/>
</dbReference>
<evidence type="ECO:0000313" key="4">
    <source>
        <dbReference type="EMBL" id="QDP98069.1"/>
    </source>
</evidence>
<dbReference type="Pfam" id="PF17678">
    <property type="entry name" value="Glyco_hydro_92N"/>
    <property type="match status" value="1"/>
</dbReference>
<dbReference type="InterPro" id="IPR050883">
    <property type="entry name" value="PNGase"/>
</dbReference>
<protein>
    <submittedName>
        <fullName evidence="4">Glycoside hydrolase family 92 protein</fullName>
    </submittedName>
</protein>
<sequence length="1049" mass="115561">MLIQVGGGPVGGPTSKDGAGFGSVDATHYTGTASGRQSAVIAQPARALGPNDRLRYKIYPELDDRLDYPATYAAIELRFDDGSLLSELGVRDQYGMPADAAGQGAAKILYADQWNDVQIDLSAAAGRRVEEILLVVDPPESLAGQAFSGWLDDIEIGPWPAVPDGSDLVGYVDTRRGTNASGGFSRGNNLPITAWPNGFNFVTPVTDASTHRWPYEYHRANNADNRPELQGLSFSHQPSPWMGDRNQLSIMPCLGAEPLGDPAARAVAFSHDNEIARPDHYSVRLDNGVLAELAPTDHGAIFRFDYGDTTGSRHLIFDTVDDHGSFSFDGTALTGWVDSGSPRSESGMTRMYCYGVFSSTPIEFAPTADGRAPARAASFGEITELTLRIATSFIGVDQARHNLELELADRSFAEVRRAANKAWNDRLSVIRVADATQPQLRTLYGCLYRLNLYPNSHFENTGSVDQPDFRHASPVIAPIGEPGDERTNAVIRSGKCYVNNGFWDTYRTAWPAYAFLYPTLAGELVDGFVQQYRDGGWIARWSSPGYADCMTGTSSDVAFADAYLKGVQLPDPLATYDAGLRNATVASPESVVGRKGVDRGFFAGYVDTDTDESVSWTLEGYINDFGLALMAERLADDPVTPDERREQLREEAGYFRRRAENYRLLFDPKINFFQGRRPDGSFARSVQDFDPCEWGGDFTETDGWNFAFHVPHDGVGLAKLYGSRDGLEAKLDEFFSTPELADKKGTYGSIIHEMLEARAVRMGQYGFSNQPAHHIAHLYNYTATPYKAQRIVREVLQRLFVGEQIGQGYPGDEDNGEMSAWYIFSALGLYPLRVGAPDYALNAPLFSRAEVRPLGGRPITIVARNQDRDHHYVQQVTINTEALRSASIGAQELTGTLEFDLGPEPSDWATAADEMPPSLTGVDHEPAVLTDRIGSQEGPYAALFDDDSRTELPVRVEESISWSLDEPAAAEFYTLSSGSADGDPHSWRLEGSVDGRAWTVLDERFDQQFRWRRQTRPFKITEPGSYRDYRLVILAADESAALSELELLS</sequence>
<feature type="compositionally biased region" description="Gly residues" evidence="1">
    <location>
        <begin position="1"/>
        <end position="11"/>
    </location>
</feature>
<dbReference type="Gene3D" id="3.30.2080.10">
    <property type="entry name" value="GH92 mannosidase domain"/>
    <property type="match status" value="1"/>
</dbReference>
<dbReference type="Gene3D" id="1.20.1610.10">
    <property type="entry name" value="alpha-1,2-mannosidases domains"/>
    <property type="match status" value="1"/>
</dbReference>
<feature type="domain" description="Glycosyl hydrolase family 92" evidence="2">
    <location>
        <begin position="398"/>
        <end position="902"/>
    </location>
</feature>
<dbReference type="InterPro" id="IPR041371">
    <property type="entry name" value="GH92_N"/>
</dbReference>
<evidence type="ECO:0000259" key="3">
    <source>
        <dbReference type="Pfam" id="PF17678"/>
    </source>
</evidence>
<dbReference type="KEGG" id="mik:FOE78_21125"/>
<dbReference type="SUPFAM" id="SSF48208">
    <property type="entry name" value="Six-hairpin glycosidases"/>
    <property type="match status" value="1"/>
</dbReference>
<dbReference type="GO" id="GO:0030246">
    <property type="term" value="F:carbohydrate binding"/>
    <property type="evidence" value="ECO:0007669"/>
    <property type="project" value="InterPro"/>
</dbReference>
<reference evidence="4 5" key="1">
    <citation type="submission" date="2019-07" db="EMBL/GenBank/DDBJ databases">
        <title>Microlunatus dokdonensis sp. nov. isolated from the rhizospheric soil of the wild plant Elymus tsukushiensis.</title>
        <authorList>
            <person name="Ghim S.-Y."/>
            <person name="Hwang Y.-J."/>
            <person name="Son J.-S."/>
            <person name="Shin J.-H."/>
        </authorList>
    </citation>
    <scope>NUCLEOTIDE SEQUENCE [LARGE SCALE GENOMIC DNA]</scope>
    <source>
        <strain evidence="4 5">KUDC0627</strain>
    </source>
</reference>
<gene>
    <name evidence="4" type="ORF">FOE78_21125</name>
</gene>
<keyword evidence="5" id="KW-1185">Reference proteome</keyword>
<dbReference type="InterPro" id="IPR008928">
    <property type="entry name" value="6-hairpin_glycosidase_sf"/>
</dbReference>
<dbReference type="AlphaFoldDB" id="A0A516Q3R6"/>
<dbReference type="PANTHER" id="PTHR12143">
    <property type="entry name" value="PEPTIDE N-GLYCANASE PNGASE -RELATED"/>
    <property type="match status" value="1"/>
</dbReference>
<dbReference type="InterPro" id="IPR005887">
    <property type="entry name" value="GH92_a_mannosidase_put"/>
</dbReference>
<dbReference type="PANTHER" id="PTHR12143:SF43">
    <property type="entry name" value="PUTATIVE-RELATED"/>
    <property type="match status" value="1"/>
</dbReference>